<dbReference type="SMR" id="A0A3B6SN45"/>
<keyword evidence="4" id="KW-1185">Reference proteome</keyword>
<evidence type="ECO:0000313" key="4">
    <source>
        <dbReference type="Proteomes" id="UP000019116"/>
    </source>
</evidence>
<evidence type="ECO:0000313" key="3">
    <source>
        <dbReference type="EnsemblPlants" id="TraesCS7B02G400300.1.cds1"/>
    </source>
</evidence>
<dbReference type="InterPro" id="IPR050898">
    <property type="entry name" value="Plant_acyltransferase"/>
</dbReference>
<proteinExistence type="inferred from homology"/>
<dbReference type="OMA" id="WADANAH"/>
<name>A0A3B6SN45_WHEAT</name>
<dbReference type="EnsemblPlants" id="TraesCS7B02G400300.1">
    <property type="protein sequence ID" value="TraesCS7B02G400300.1.cds1"/>
    <property type="gene ID" value="TraesCS7B02G400300"/>
</dbReference>
<dbReference type="Gramene" id="TraesJUL7B03G04272910.1">
    <property type="protein sequence ID" value="TraesJUL7B03G04272910.1.CDS1"/>
    <property type="gene ID" value="TraesJUL7B03G04272910"/>
</dbReference>
<dbReference type="InterPro" id="IPR023213">
    <property type="entry name" value="CAT-like_dom_sf"/>
</dbReference>
<evidence type="ECO:0000256" key="2">
    <source>
        <dbReference type="SAM" id="MobiDB-lite"/>
    </source>
</evidence>
<dbReference type="Gene3D" id="3.30.559.10">
    <property type="entry name" value="Chloramphenicol acetyltransferase-like domain"/>
    <property type="match status" value="2"/>
</dbReference>
<dbReference type="Gramene" id="TraesROB_scaffold_199838_01G000100.1">
    <property type="protein sequence ID" value="TraesROB_scaffold_199838_01G000100.1"/>
    <property type="gene ID" value="TraesROB_scaffold_199838_01G000100"/>
</dbReference>
<organism evidence="3">
    <name type="scientific">Triticum aestivum</name>
    <name type="common">Wheat</name>
    <dbReference type="NCBI Taxonomy" id="4565"/>
    <lineage>
        <taxon>Eukaryota</taxon>
        <taxon>Viridiplantae</taxon>
        <taxon>Streptophyta</taxon>
        <taxon>Embryophyta</taxon>
        <taxon>Tracheophyta</taxon>
        <taxon>Spermatophyta</taxon>
        <taxon>Magnoliopsida</taxon>
        <taxon>Liliopsida</taxon>
        <taxon>Poales</taxon>
        <taxon>Poaceae</taxon>
        <taxon>BOP clade</taxon>
        <taxon>Pooideae</taxon>
        <taxon>Triticodae</taxon>
        <taxon>Triticeae</taxon>
        <taxon>Triticinae</taxon>
        <taxon>Triticum</taxon>
    </lineage>
</organism>
<dbReference type="PANTHER" id="PTHR31147">
    <property type="entry name" value="ACYL TRANSFERASE 4"/>
    <property type="match status" value="1"/>
</dbReference>
<dbReference type="Pfam" id="PF02458">
    <property type="entry name" value="Transferase"/>
    <property type="match status" value="1"/>
</dbReference>
<dbReference type="Gramene" id="TraesCS7B03G1076700.1">
    <property type="protein sequence ID" value="TraesCS7B03G1076700.1.CDS1"/>
    <property type="gene ID" value="TraesCS7B03G1076700"/>
</dbReference>
<reference evidence="3" key="1">
    <citation type="submission" date="2018-08" db="EMBL/GenBank/DDBJ databases">
        <authorList>
            <person name="Rossello M."/>
        </authorList>
    </citation>
    <scope>NUCLEOTIDE SEQUENCE [LARGE SCALE GENOMIC DNA]</scope>
    <source>
        <strain evidence="3">cv. Chinese Spring</strain>
    </source>
</reference>
<dbReference type="PANTHER" id="PTHR31147:SF55">
    <property type="entry name" value="HXXXD-TYPE ACYL-TRANSFERASE FAMILY PROTEIN"/>
    <property type="match status" value="1"/>
</dbReference>
<dbReference type="Gramene" id="TraesPARA_EIv1.0_2474000.1">
    <property type="protein sequence ID" value="TraesPARA_EIv1.0_2474000.1.CDS1"/>
    <property type="gene ID" value="TraesPARA_EIv1.0_2474000"/>
</dbReference>
<sequence length="442" mass="46724">MPIRRARPAVTLRASTCLTNHKIMSVVVTKSSPAVVAGPFDAGIVHLSSFDRCMGPTEVTLLLVFDQPIDQPVKTIKNALSQALAHYPPMAGRLAATGGDGELHIACTGEGVSFVGASASCALDDDDVTRSALLHGDLAVGYPAEYCSLIDPLLLMQVTEFSCGGFAVGVTWNHVIADAAGMAQFLQAVGELARGVPQLAVVPVRCEVQGSLPCLPPPLVAAMRSHMRVETEELATLDVTIPTSLINRIKFECGGDCTTFEAVAAVLWRCRTRAVISDGDHDASVPLAFPSNVRELVGAREGYYGNCITMQLVQATSGTVAGGEIKDLVRLIKLAKEKVPDIFQNSGADGETGSGGDRDQQQLAPPRYNTLGVSSWRNLGFEAVDFGRGSPARVMWKAHPTVGLVCVLCPPCKGEHGVTVVSRCVKPKHADAFVAELAALDV</sequence>
<accession>A0A3B6SN45</accession>
<reference evidence="3" key="2">
    <citation type="submission" date="2018-10" db="UniProtKB">
        <authorList>
            <consortium name="EnsemblPlants"/>
        </authorList>
    </citation>
    <scope>IDENTIFICATION</scope>
</reference>
<dbReference type="Gramene" id="TraesRN7B0101081800.1">
    <property type="protein sequence ID" value="TraesRN7B0101081800.1"/>
    <property type="gene ID" value="TraesRN7B0101081800"/>
</dbReference>
<feature type="region of interest" description="Disordered" evidence="2">
    <location>
        <begin position="343"/>
        <end position="364"/>
    </location>
</feature>
<comment type="similarity">
    <text evidence="1">Belongs to the plant acyltransferase family.</text>
</comment>
<dbReference type="Proteomes" id="UP000019116">
    <property type="component" value="Chromosome 7B"/>
</dbReference>
<dbReference type="GO" id="GO:0016747">
    <property type="term" value="F:acyltransferase activity, transferring groups other than amino-acyl groups"/>
    <property type="evidence" value="ECO:0007669"/>
    <property type="project" value="UniProtKB-ARBA"/>
</dbReference>
<dbReference type="Gramene" id="TraesCAD_scaffold_134502_01G000100.1">
    <property type="protein sequence ID" value="TraesCAD_scaffold_134502_01G000100.1"/>
    <property type="gene ID" value="TraesCAD_scaffold_134502_01G000100"/>
</dbReference>
<dbReference type="Gramene" id="TraesCS7B02G400300.1">
    <property type="protein sequence ID" value="TraesCS7B02G400300.1.cds1"/>
    <property type="gene ID" value="TraesCS7B02G400300"/>
</dbReference>
<protein>
    <submittedName>
        <fullName evidence="3">Uncharacterized protein</fullName>
    </submittedName>
</protein>
<dbReference type="OrthoDB" id="671439at2759"/>
<evidence type="ECO:0000256" key="1">
    <source>
        <dbReference type="ARBA" id="ARBA00009861"/>
    </source>
</evidence>
<dbReference type="AlphaFoldDB" id="A0A3B6SN45"/>